<proteinExistence type="inferred from homology"/>
<comment type="similarity">
    <text evidence="2 5">Belongs to the RRS1 family.</text>
</comment>
<evidence type="ECO:0000256" key="2">
    <source>
        <dbReference type="ARBA" id="ARBA00010077"/>
    </source>
</evidence>
<protein>
    <recommendedName>
        <fullName evidence="5">Ribosome biogenesis regulatory protein</fullName>
    </recommendedName>
</protein>
<comment type="function">
    <text evidence="5">Involved in ribosomal large subunit assembly.</text>
</comment>
<dbReference type="GO" id="GO:0005634">
    <property type="term" value="C:nucleus"/>
    <property type="evidence" value="ECO:0007669"/>
    <property type="project" value="UniProtKB-SubCell"/>
</dbReference>
<keyword evidence="8" id="KW-1185">Reference proteome</keyword>
<dbReference type="InterPro" id="IPR007023">
    <property type="entry name" value="Ribosom_reg"/>
</dbReference>
<dbReference type="EMBL" id="NDIQ01000001">
    <property type="protein sequence ID" value="PRT52509.1"/>
    <property type="molecule type" value="Genomic_DNA"/>
</dbReference>
<accession>A0A2T0FC42</accession>
<dbReference type="GeneID" id="36513878"/>
<dbReference type="STRING" id="45607.A0A2T0FC42"/>
<organism evidence="7 8">
    <name type="scientific">Wickerhamiella sorbophila</name>
    <dbReference type="NCBI Taxonomy" id="45607"/>
    <lineage>
        <taxon>Eukaryota</taxon>
        <taxon>Fungi</taxon>
        <taxon>Dikarya</taxon>
        <taxon>Ascomycota</taxon>
        <taxon>Saccharomycotina</taxon>
        <taxon>Dipodascomycetes</taxon>
        <taxon>Dipodascales</taxon>
        <taxon>Trichomonascaceae</taxon>
        <taxon>Wickerhamiella</taxon>
    </lineage>
</organism>
<dbReference type="Proteomes" id="UP000238350">
    <property type="component" value="Unassembled WGS sequence"/>
</dbReference>
<feature type="region of interest" description="Disordered" evidence="6">
    <location>
        <begin position="174"/>
        <end position="193"/>
    </location>
</feature>
<evidence type="ECO:0000256" key="5">
    <source>
        <dbReference type="RuleBase" id="RU364132"/>
    </source>
</evidence>
<dbReference type="AlphaFoldDB" id="A0A2T0FC42"/>
<dbReference type="OrthoDB" id="28455at2759"/>
<keyword evidence="3 5" id="KW-0690">Ribosome biogenesis</keyword>
<evidence type="ECO:0000313" key="8">
    <source>
        <dbReference type="Proteomes" id="UP000238350"/>
    </source>
</evidence>
<reference evidence="7 8" key="1">
    <citation type="submission" date="2017-04" db="EMBL/GenBank/DDBJ databases">
        <title>Genome sequencing of [Candida] sorbophila.</title>
        <authorList>
            <person name="Ahn J.O."/>
        </authorList>
    </citation>
    <scope>NUCLEOTIDE SEQUENCE [LARGE SCALE GENOMIC DNA]</scope>
    <source>
        <strain evidence="7 8">DS02</strain>
    </source>
</reference>
<evidence type="ECO:0000256" key="4">
    <source>
        <dbReference type="ARBA" id="ARBA00023242"/>
    </source>
</evidence>
<comment type="subcellular location">
    <subcellularLocation>
        <location evidence="1 5">Nucleus</location>
    </subcellularLocation>
</comment>
<evidence type="ECO:0000256" key="3">
    <source>
        <dbReference type="ARBA" id="ARBA00022517"/>
    </source>
</evidence>
<name>A0A2T0FC42_9ASCO</name>
<dbReference type="RefSeq" id="XP_024662455.1">
    <property type="nucleotide sequence ID" value="XM_024806687.1"/>
</dbReference>
<evidence type="ECO:0000313" key="7">
    <source>
        <dbReference type="EMBL" id="PRT52509.1"/>
    </source>
</evidence>
<sequence length="193" mass="21747">MNKTPAVEKAIPVSYDLGNLAVADTNPLDLGDDLEESLTAKSRDNVQLLINQILQLPVKTTTASINSSGTQDSTMVLFQLPEPVWMLPREKPVPKVKAKTRWEEFAAKKGIQKKAKDGKLVYDEETQKWVPKWGYGGINKKLDDQWLVEVDEDKAKPGEELIDPRSLARAERKKLVKKNMLQQKRNAQRAAGR</sequence>
<comment type="caution">
    <text evidence="7">The sequence shown here is derived from an EMBL/GenBank/DDBJ whole genome shotgun (WGS) entry which is preliminary data.</text>
</comment>
<keyword evidence="4 5" id="KW-0539">Nucleus</keyword>
<dbReference type="GO" id="GO:0042254">
    <property type="term" value="P:ribosome biogenesis"/>
    <property type="evidence" value="ECO:0007669"/>
    <property type="project" value="UniProtKB-KW"/>
</dbReference>
<gene>
    <name evidence="7" type="ORF">B9G98_00129</name>
</gene>
<evidence type="ECO:0000256" key="6">
    <source>
        <dbReference type="SAM" id="MobiDB-lite"/>
    </source>
</evidence>
<evidence type="ECO:0000256" key="1">
    <source>
        <dbReference type="ARBA" id="ARBA00004123"/>
    </source>
</evidence>
<dbReference type="Pfam" id="PF04939">
    <property type="entry name" value="RRS1"/>
    <property type="match status" value="1"/>
</dbReference>